<gene>
    <name evidence="2" type="ORF">CAEBREN_03714</name>
</gene>
<dbReference type="PANTHER" id="PTHR45907">
    <property type="entry name" value="SERPENTINE RECEPTOR, CLASS J"/>
    <property type="match status" value="1"/>
</dbReference>
<keyword evidence="3" id="KW-1185">Reference proteome</keyword>
<keyword evidence="1" id="KW-0812">Transmembrane</keyword>
<dbReference type="HOGENOM" id="CLU_036335_0_0_1"/>
<dbReference type="EMBL" id="GL379787">
    <property type="protein sequence ID" value="EGT31044.1"/>
    <property type="molecule type" value="Genomic_DNA"/>
</dbReference>
<dbReference type="eggNOG" id="ENOG502R3HH">
    <property type="taxonomic scope" value="Eukaryota"/>
</dbReference>
<reference evidence="3" key="1">
    <citation type="submission" date="2011-07" db="EMBL/GenBank/DDBJ databases">
        <authorList>
            <consortium name="Caenorhabditis brenneri Sequencing and Analysis Consortium"/>
            <person name="Wilson R.K."/>
        </authorList>
    </citation>
    <scope>NUCLEOTIDE SEQUENCE [LARGE SCALE GENOMIC DNA]</scope>
    <source>
        <strain evidence="3">PB2801</strain>
    </source>
</reference>
<sequence length="335" mass="38914">MDNLWVWQYLPKAFCFLTFLVNPIFVYLIFSEKTVKFGNYRFLLLYFATFNLIYSLVTVIIPMDIHSYRYCFYLISNGGWFVELSDLNTHILAARCSIVVCSYAILLSHFIYRFLVVHNSSLTRENFHFYMTGSLFINFLYYGSWHLVNLVTFSDNNQKLQVCYFLGSANPEMRQYVRKEIREIYGADAMDFNMIGALYQEGSDSTVIRSWLAVSFWISVSTLSIITFFVLARMIVYKLNKLTANISRKTSNFQVELLRALVVQTVIPIFISFSPCVLCWVTPIFGVQLPRGLNYVEVSALGVFAFVDPIAITLCIPVFRKRIFCRSSRKQKNST</sequence>
<name>G0M8S7_CAEBE</name>
<organism evidence="3">
    <name type="scientific">Caenorhabditis brenneri</name>
    <name type="common">Nematode worm</name>
    <dbReference type="NCBI Taxonomy" id="135651"/>
    <lineage>
        <taxon>Eukaryota</taxon>
        <taxon>Metazoa</taxon>
        <taxon>Ecdysozoa</taxon>
        <taxon>Nematoda</taxon>
        <taxon>Chromadorea</taxon>
        <taxon>Rhabditida</taxon>
        <taxon>Rhabditina</taxon>
        <taxon>Rhabditomorpha</taxon>
        <taxon>Rhabditoidea</taxon>
        <taxon>Rhabditidae</taxon>
        <taxon>Peloderinae</taxon>
        <taxon>Caenorhabditis</taxon>
    </lineage>
</organism>
<dbReference type="InParanoid" id="G0M8S7"/>
<feature type="transmembrane region" description="Helical" evidence="1">
    <location>
        <begin position="6"/>
        <end position="30"/>
    </location>
</feature>
<dbReference type="STRING" id="135651.G0M8S7"/>
<evidence type="ECO:0000256" key="1">
    <source>
        <dbReference type="SAM" id="Phobius"/>
    </source>
</evidence>
<dbReference type="PANTHER" id="PTHR45907:SF24">
    <property type="entry name" value="SERPENTINE RECEPTOR, CLASS J-RELATED"/>
    <property type="match status" value="1"/>
</dbReference>
<evidence type="ECO:0000313" key="2">
    <source>
        <dbReference type="EMBL" id="EGT31044.1"/>
    </source>
</evidence>
<feature type="transmembrane region" description="Helical" evidence="1">
    <location>
        <begin position="257"/>
        <end position="286"/>
    </location>
</feature>
<dbReference type="InterPro" id="IPR019423">
    <property type="entry name" value="7TM_GPCR_serpentine_rcpt_Srj"/>
</dbReference>
<feature type="transmembrane region" description="Helical" evidence="1">
    <location>
        <begin position="211"/>
        <end position="236"/>
    </location>
</feature>
<dbReference type="Pfam" id="PF10319">
    <property type="entry name" value="7TM_GPCR_Srj"/>
    <property type="match status" value="1"/>
</dbReference>
<dbReference type="Proteomes" id="UP000008068">
    <property type="component" value="Unassembled WGS sequence"/>
</dbReference>
<dbReference type="AlphaFoldDB" id="G0M8S7"/>
<protein>
    <submittedName>
        <fullName evidence="2">Uncharacterized protein</fullName>
    </submittedName>
</protein>
<keyword evidence="1" id="KW-1133">Transmembrane helix</keyword>
<keyword evidence="1" id="KW-0472">Membrane</keyword>
<feature type="transmembrane region" description="Helical" evidence="1">
    <location>
        <begin position="42"/>
        <end position="63"/>
    </location>
</feature>
<accession>G0M8S7</accession>
<feature type="transmembrane region" description="Helical" evidence="1">
    <location>
        <begin position="92"/>
        <end position="115"/>
    </location>
</feature>
<feature type="transmembrane region" description="Helical" evidence="1">
    <location>
        <begin position="127"/>
        <end position="145"/>
    </location>
</feature>
<dbReference type="OMA" id="SYRYCSF"/>
<proteinExistence type="predicted"/>
<feature type="transmembrane region" description="Helical" evidence="1">
    <location>
        <begin position="298"/>
        <end position="319"/>
    </location>
</feature>
<evidence type="ECO:0000313" key="3">
    <source>
        <dbReference type="Proteomes" id="UP000008068"/>
    </source>
</evidence>